<evidence type="ECO:0000313" key="4">
    <source>
        <dbReference type="EMBL" id="KAK8174985.1"/>
    </source>
</evidence>
<dbReference type="Gene3D" id="1.25.40.20">
    <property type="entry name" value="Ankyrin repeat-containing domain"/>
    <property type="match status" value="2"/>
</dbReference>
<feature type="repeat" description="ANK" evidence="3">
    <location>
        <begin position="171"/>
        <end position="203"/>
    </location>
</feature>
<dbReference type="Proteomes" id="UP001456524">
    <property type="component" value="Unassembled WGS sequence"/>
</dbReference>
<evidence type="ECO:0000256" key="1">
    <source>
        <dbReference type="ARBA" id="ARBA00022737"/>
    </source>
</evidence>
<accession>A0ABR1Y1C7</accession>
<dbReference type="InterPro" id="IPR036770">
    <property type="entry name" value="Ankyrin_rpt-contain_sf"/>
</dbReference>
<proteinExistence type="predicted"/>
<dbReference type="SUPFAM" id="SSF48403">
    <property type="entry name" value="Ankyrin repeat"/>
    <property type="match status" value="1"/>
</dbReference>
<dbReference type="EMBL" id="JBBWUH010000002">
    <property type="protein sequence ID" value="KAK8174985.1"/>
    <property type="molecule type" value="Genomic_DNA"/>
</dbReference>
<sequence length="476" mass="52840">MDMALMSSIYIGNKNEEAFTELVELVGNCGGRLNKQDLDALERRYDRAGKIGLVFKAIIEDWVPESSRGRLIGLKKKAKARQQEYQETDSGESDFHKAAYPQEDPEELLWHAVTLDQEETLRGLLRHPDVDIDAVNRSGQTALHQAISEGSLKVLRVLLESGANVHKIDLEVQTPLHQCSQNGSTEGLAWILEAGADLSAVGELGCNIWHLAAKPDNLEILKALFLLKGNPQDFLGLKCFQGLTPIFHALASSSVDSLVFLMQQTEDWKKDWIFAQSLLELFQSKESYYWTDGTELEYLGRLSDNVICRKNFGFEALKLAIDSNDSDLVRLLLSKAIPPNRAKSQAHLGPTPLEIACRRLSSYVKSDPSDIFELLLQATPASELSQESVTEEGGLVHHLCGGHVLHDSLLEQLLQKGVDVDARDSFGKTALMKAAEINKPEHVASLLRHDADPGKTDTNGWNCLHYAASWGAKEFF</sequence>
<reference evidence="4 5" key="1">
    <citation type="journal article" date="2022" name="G3 (Bethesda)">
        <title>Enemy or ally: a genomic approach to elucidate the lifestyle of Phyllosticta citrichinaensis.</title>
        <authorList>
            <person name="Buijs V.A."/>
            <person name="Groenewald J.Z."/>
            <person name="Haridas S."/>
            <person name="LaButti K.M."/>
            <person name="Lipzen A."/>
            <person name="Martin F.M."/>
            <person name="Barry K."/>
            <person name="Grigoriev I.V."/>
            <person name="Crous P.W."/>
            <person name="Seidl M.F."/>
        </authorList>
    </citation>
    <scope>NUCLEOTIDE SEQUENCE [LARGE SCALE GENOMIC DNA]</scope>
    <source>
        <strain evidence="4 5">CBS 129764</strain>
    </source>
</reference>
<gene>
    <name evidence="4" type="ORF">IWX90DRAFT_97453</name>
</gene>
<dbReference type="InterPro" id="IPR002110">
    <property type="entry name" value="Ankyrin_rpt"/>
</dbReference>
<feature type="repeat" description="ANK" evidence="3">
    <location>
        <begin position="138"/>
        <end position="170"/>
    </location>
</feature>
<dbReference type="SMART" id="SM00248">
    <property type="entry name" value="ANK"/>
    <property type="match status" value="8"/>
</dbReference>
<protein>
    <submittedName>
        <fullName evidence="4">Ankyrin repeat-containing domain protein</fullName>
    </submittedName>
</protein>
<dbReference type="PROSITE" id="PS50088">
    <property type="entry name" value="ANK_REPEAT"/>
    <property type="match status" value="2"/>
</dbReference>
<evidence type="ECO:0000313" key="5">
    <source>
        <dbReference type="Proteomes" id="UP001456524"/>
    </source>
</evidence>
<organism evidence="4 5">
    <name type="scientific">Phyllosticta citrichinensis</name>
    <dbReference type="NCBI Taxonomy" id="1130410"/>
    <lineage>
        <taxon>Eukaryota</taxon>
        <taxon>Fungi</taxon>
        <taxon>Dikarya</taxon>
        <taxon>Ascomycota</taxon>
        <taxon>Pezizomycotina</taxon>
        <taxon>Dothideomycetes</taxon>
        <taxon>Dothideomycetes incertae sedis</taxon>
        <taxon>Botryosphaeriales</taxon>
        <taxon>Phyllostictaceae</taxon>
        <taxon>Phyllosticta</taxon>
    </lineage>
</organism>
<dbReference type="PROSITE" id="PS50297">
    <property type="entry name" value="ANK_REP_REGION"/>
    <property type="match status" value="1"/>
</dbReference>
<dbReference type="Pfam" id="PF12796">
    <property type="entry name" value="Ank_2"/>
    <property type="match status" value="2"/>
</dbReference>
<evidence type="ECO:0000256" key="3">
    <source>
        <dbReference type="PROSITE-ProRule" id="PRU00023"/>
    </source>
</evidence>
<keyword evidence="2 3" id="KW-0040">ANK repeat</keyword>
<comment type="caution">
    <text evidence="4">The sequence shown here is derived from an EMBL/GenBank/DDBJ whole genome shotgun (WGS) entry which is preliminary data.</text>
</comment>
<dbReference type="PANTHER" id="PTHR24198">
    <property type="entry name" value="ANKYRIN REPEAT AND PROTEIN KINASE DOMAIN-CONTAINING PROTEIN"/>
    <property type="match status" value="1"/>
</dbReference>
<dbReference type="PANTHER" id="PTHR24198:SF165">
    <property type="entry name" value="ANKYRIN REPEAT-CONTAINING PROTEIN-RELATED"/>
    <property type="match status" value="1"/>
</dbReference>
<keyword evidence="5" id="KW-1185">Reference proteome</keyword>
<evidence type="ECO:0000256" key="2">
    <source>
        <dbReference type="ARBA" id="ARBA00023043"/>
    </source>
</evidence>
<dbReference type="PRINTS" id="PR01415">
    <property type="entry name" value="ANKYRIN"/>
</dbReference>
<name>A0ABR1Y1C7_9PEZI</name>
<keyword evidence="1" id="KW-0677">Repeat</keyword>